<keyword evidence="5" id="KW-0255">Endonuclease</keyword>
<dbReference type="Proteomes" id="UP000030701">
    <property type="component" value="Unassembled WGS sequence"/>
</dbReference>
<proteinExistence type="predicted"/>
<evidence type="ECO:0000256" key="2">
    <source>
        <dbReference type="ARBA" id="ARBA00022679"/>
    </source>
</evidence>
<evidence type="ECO:0000256" key="5">
    <source>
        <dbReference type="ARBA" id="ARBA00022759"/>
    </source>
</evidence>
<evidence type="ECO:0000256" key="7">
    <source>
        <dbReference type="ARBA" id="ARBA00022918"/>
    </source>
</evidence>
<keyword evidence="8" id="KW-0496">Mitochondrion</keyword>
<organism evidence="11">
    <name type="scientific">Fusarium oxysporum f. sp. vasinfectum 25433</name>
    <dbReference type="NCBI Taxonomy" id="1089449"/>
    <lineage>
        <taxon>Eukaryota</taxon>
        <taxon>Fungi</taxon>
        <taxon>Dikarya</taxon>
        <taxon>Ascomycota</taxon>
        <taxon>Pezizomycotina</taxon>
        <taxon>Sordariomycetes</taxon>
        <taxon>Hypocreomycetidae</taxon>
        <taxon>Hypocreales</taxon>
        <taxon>Nectriaceae</taxon>
        <taxon>Fusarium</taxon>
        <taxon>Fusarium oxysporum species complex</taxon>
    </lineage>
</organism>
<dbReference type="Pfam" id="PF17917">
    <property type="entry name" value="RT_RNaseH"/>
    <property type="match status" value="1"/>
</dbReference>
<keyword evidence="2" id="KW-0808">Transferase</keyword>
<dbReference type="GO" id="GO:0005739">
    <property type="term" value="C:mitochondrion"/>
    <property type="evidence" value="ECO:0007669"/>
    <property type="project" value="UniProtKB-SubCell"/>
</dbReference>
<evidence type="ECO:0000256" key="6">
    <source>
        <dbReference type="ARBA" id="ARBA00022801"/>
    </source>
</evidence>
<reference evidence="11" key="1">
    <citation type="submission" date="2011-11" db="EMBL/GenBank/DDBJ databases">
        <title>The Genome Sequence of Fusarium oxysporum Cotton.</title>
        <authorList>
            <consortium name="The Broad Institute Genome Sequencing Platform"/>
            <person name="Ma L.-J."/>
            <person name="Gale L.R."/>
            <person name="Schwartz D.C."/>
            <person name="Zhou S."/>
            <person name="Corby-Kistler H."/>
            <person name="Young S.K."/>
            <person name="Zeng Q."/>
            <person name="Gargeya S."/>
            <person name="Fitzgerald M."/>
            <person name="Haas B."/>
            <person name="Abouelleil A."/>
            <person name="Alvarado L."/>
            <person name="Arachchi H.M."/>
            <person name="Berlin A."/>
            <person name="Brown A."/>
            <person name="Chapman S.B."/>
            <person name="Chen Z."/>
            <person name="Dunbar C."/>
            <person name="Freedman E."/>
            <person name="Gearin G."/>
            <person name="Goldberg J."/>
            <person name="Griggs A."/>
            <person name="Gujja S."/>
            <person name="Heiman D."/>
            <person name="Howarth C."/>
            <person name="Larson L."/>
            <person name="Lui A."/>
            <person name="MacDonald P.J.P."/>
            <person name="Montmayeur A."/>
            <person name="Murphy C."/>
            <person name="Neiman D."/>
            <person name="Pearson M."/>
            <person name="Priest M."/>
            <person name="Roberts A."/>
            <person name="Saif S."/>
            <person name="Shea T."/>
            <person name="Shenoy N."/>
            <person name="Sisk P."/>
            <person name="Stolte C."/>
            <person name="Sykes S."/>
            <person name="Wortman J."/>
            <person name="Nusbaum C."/>
            <person name="Birren B."/>
        </authorList>
    </citation>
    <scope>NUCLEOTIDE SEQUENCE [LARGE SCALE GENOMIC DNA]</scope>
    <source>
        <strain evidence="11">25433</strain>
    </source>
</reference>
<dbReference type="HOGENOM" id="CLU_408843_0_0_1"/>
<protein>
    <recommendedName>
        <fullName evidence="10">Reverse transcriptase RNase H-like domain-containing protein</fullName>
    </recommendedName>
</protein>
<evidence type="ECO:0000256" key="8">
    <source>
        <dbReference type="ARBA" id="ARBA00023128"/>
    </source>
</evidence>
<evidence type="ECO:0000313" key="11">
    <source>
        <dbReference type="EMBL" id="EXM15258.1"/>
    </source>
</evidence>
<dbReference type="EMBL" id="JH658026">
    <property type="protein sequence ID" value="EXM15258.1"/>
    <property type="molecule type" value="Genomic_DNA"/>
</dbReference>
<dbReference type="GO" id="GO:0016787">
    <property type="term" value="F:hydrolase activity"/>
    <property type="evidence" value="ECO:0007669"/>
    <property type="project" value="UniProtKB-KW"/>
</dbReference>
<feature type="region of interest" description="Disordered" evidence="9">
    <location>
        <begin position="1"/>
        <end position="111"/>
    </location>
</feature>
<keyword evidence="6" id="KW-0378">Hydrolase</keyword>
<reference evidence="11" key="2">
    <citation type="submission" date="2012-05" db="EMBL/GenBank/DDBJ databases">
        <title>The Genome Annotation of Fusarium oxysporum Cotton.</title>
        <authorList>
            <consortium name="The Broad Institute Genomics Platform"/>
            <person name="Ma L.-J."/>
            <person name="Corby-Kistler H."/>
            <person name="Broz K."/>
            <person name="Gale L.R."/>
            <person name="Jonkers W."/>
            <person name="O'Donnell K."/>
            <person name="Ploetz R."/>
            <person name="Steinberg C."/>
            <person name="Schwartz D.C."/>
            <person name="VanEtten H."/>
            <person name="Zhou S."/>
            <person name="Young S.K."/>
            <person name="Zeng Q."/>
            <person name="Gargeya S."/>
            <person name="Fitzgerald M."/>
            <person name="Abouelleil A."/>
            <person name="Alvarado L."/>
            <person name="Chapman S.B."/>
            <person name="Gainer-Dewar J."/>
            <person name="Goldberg J."/>
            <person name="Griggs A."/>
            <person name="Gujja S."/>
            <person name="Hansen M."/>
            <person name="Howarth C."/>
            <person name="Imamovic A."/>
            <person name="Ireland A."/>
            <person name="Larimer J."/>
            <person name="McCowan C."/>
            <person name="Murphy C."/>
            <person name="Pearson M."/>
            <person name="Poon T.W."/>
            <person name="Priest M."/>
            <person name="Roberts A."/>
            <person name="Saif S."/>
            <person name="Shea T."/>
            <person name="Sykes S."/>
            <person name="Wortman J."/>
            <person name="Nusbaum C."/>
            <person name="Birren B."/>
        </authorList>
    </citation>
    <scope>NUCLEOTIDE SEQUENCE</scope>
    <source>
        <strain evidence="11">25433</strain>
    </source>
</reference>
<dbReference type="InterPro" id="IPR041373">
    <property type="entry name" value="RT_RNaseH"/>
</dbReference>
<gene>
    <name evidence="11" type="ORF">FOTG_16388</name>
</gene>
<evidence type="ECO:0000256" key="9">
    <source>
        <dbReference type="SAM" id="MobiDB-lite"/>
    </source>
</evidence>
<dbReference type="AlphaFoldDB" id="X0KNV8"/>
<accession>X0KNV8</accession>
<dbReference type="GO" id="GO:0004519">
    <property type="term" value="F:endonuclease activity"/>
    <property type="evidence" value="ECO:0007669"/>
    <property type="project" value="UniProtKB-KW"/>
</dbReference>
<name>X0KNV8_FUSOX</name>
<evidence type="ECO:0000256" key="3">
    <source>
        <dbReference type="ARBA" id="ARBA00022695"/>
    </source>
</evidence>
<feature type="compositionally biased region" description="Basic and acidic residues" evidence="9">
    <location>
        <begin position="70"/>
        <end position="111"/>
    </location>
</feature>
<dbReference type="InterPro" id="IPR043502">
    <property type="entry name" value="DNA/RNA_pol_sf"/>
</dbReference>
<evidence type="ECO:0000256" key="4">
    <source>
        <dbReference type="ARBA" id="ARBA00022722"/>
    </source>
</evidence>
<dbReference type="SUPFAM" id="SSF56672">
    <property type="entry name" value="DNA/RNA polymerases"/>
    <property type="match status" value="1"/>
</dbReference>
<evidence type="ECO:0000259" key="10">
    <source>
        <dbReference type="Pfam" id="PF17917"/>
    </source>
</evidence>
<feature type="region of interest" description="Disordered" evidence="9">
    <location>
        <begin position="398"/>
        <end position="459"/>
    </location>
</feature>
<keyword evidence="7" id="KW-0695">RNA-directed DNA polymerase</keyword>
<feature type="compositionally biased region" description="Basic and acidic residues" evidence="9">
    <location>
        <begin position="399"/>
        <end position="425"/>
    </location>
</feature>
<dbReference type="OrthoDB" id="5053384at2759"/>
<dbReference type="GO" id="GO:0003964">
    <property type="term" value="F:RNA-directed DNA polymerase activity"/>
    <property type="evidence" value="ECO:0007669"/>
    <property type="project" value="UniProtKB-KW"/>
</dbReference>
<keyword evidence="4" id="KW-0540">Nuclease</keyword>
<evidence type="ECO:0000256" key="1">
    <source>
        <dbReference type="ARBA" id="ARBA00004173"/>
    </source>
</evidence>
<keyword evidence="3" id="KW-0548">Nucleotidyltransferase</keyword>
<sequence length="672" mass="74762">MLRYDGTGFTRVEADYSKPWLPGESRPEATPGEDYSRPWLLGEERPCQYRQTTAAPADQLMMNAAARATNKNEPKSKNDGGRQEQGKEEDSEGSSHRGEKTKVYRGEDRDATVAHSGTSGYLVTYKDIAAPEEAVPNTLGYVAEYLSVHHTDAILLEGGSVVNLVNQSFINRSGLHLVLLAHTEPIRLANDEVAQVSEFLTLEVVVANIMCLLIAYVVQGHEDWDLLLALTGFKGHSALIDITPSLEHFRAINNHRKDESERPQGLAELEEEELIYVDDNTEIKAEVEGILTELHDAIQQATNAYHLSGNEEPPSGIQKRRQAVSAAPDETAKLPRYQAYVTEEEPYSKDITRATFDRAGLACVAIAANIADHTHFNFRYPRFPSPLRINTELKPLLPIRERAEAERTPGERKSDSSEPQHEQTKTRSPSSKLLQAAGVESPHSKEQNPNLTQTKAPTDGADLIQRIKESFFEFRNQDKVLETISPEAGNKTRHTSAESNAAAALESICDSIQDNVNSGADSKKQFHLATDASENGTRGVLQLDDTPAGEDSTAKDFKNAGVIMWISGRFNDADLQYMMPEREMLAVVRGSQESHWMIKHASHPVKVYTDHKGMTDSMANRGHIHGKVSRCIEVLGEQEFEYRYRSCRNKVMRLADGISRLPEALKEDAKPI</sequence>
<comment type="subcellular location">
    <subcellularLocation>
        <location evidence="1">Mitochondrion</location>
    </subcellularLocation>
</comment>
<feature type="compositionally biased region" description="Polar residues" evidence="9">
    <location>
        <begin position="447"/>
        <end position="456"/>
    </location>
</feature>
<feature type="domain" description="Reverse transcriptase RNase H-like" evidence="10">
    <location>
        <begin position="521"/>
        <end position="635"/>
    </location>
</feature>
<feature type="region of interest" description="Disordered" evidence="9">
    <location>
        <begin position="308"/>
        <end position="329"/>
    </location>
</feature>